<comment type="caution">
    <text evidence="1">The sequence shown here is derived from an EMBL/GenBank/DDBJ whole genome shotgun (WGS) entry which is preliminary data.</text>
</comment>
<evidence type="ECO:0000313" key="2">
    <source>
        <dbReference type="Proteomes" id="UP000198615"/>
    </source>
</evidence>
<organism evidence="1 2">
    <name type="scientific">Thalassobaculum litoreum DSM 18839</name>
    <dbReference type="NCBI Taxonomy" id="1123362"/>
    <lineage>
        <taxon>Bacteria</taxon>
        <taxon>Pseudomonadati</taxon>
        <taxon>Pseudomonadota</taxon>
        <taxon>Alphaproteobacteria</taxon>
        <taxon>Rhodospirillales</taxon>
        <taxon>Thalassobaculaceae</taxon>
        <taxon>Thalassobaculum</taxon>
    </lineage>
</organism>
<proteinExistence type="predicted"/>
<protein>
    <submittedName>
        <fullName evidence="1">Uncharacterized protein</fullName>
    </submittedName>
</protein>
<keyword evidence="2" id="KW-1185">Reference proteome</keyword>
<sequence length="78" mass="8591">MWHLAMIVVCSLNGDVCTYRTNVATLENKDACERLGYLVAGGALERAYGSFELGEITVRCERIEEVASAMPAPRRTPN</sequence>
<name>A0A8G2BNY6_9PROT</name>
<evidence type="ECO:0000313" key="1">
    <source>
        <dbReference type="EMBL" id="SDG43039.1"/>
    </source>
</evidence>
<accession>A0A8G2BNY6</accession>
<reference evidence="1 2" key="1">
    <citation type="submission" date="2016-10" db="EMBL/GenBank/DDBJ databases">
        <authorList>
            <person name="Varghese N."/>
            <person name="Submissions S."/>
        </authorList>
    </citation>
    <scope>NUCLEOTIDE SEQUENCE [LARGE SCALE GENOMIC DNA]</scope>
    <source>
        <strain evidence="1 2">DSM 18839</strain>
    </source>
</reference>
<dbReference type="Proteomes" id="UP000198615">
    <property type="component" value="Unassembled WGS sequence"/>
</dbReference>
<gene>
    <name evidence="1" type="ORF">SAMN05660686_04371</name>
</gene>
<dbReference type="AlphaFoldDB" id="A0A8G2BNY6"/>
<dbReference type="EMBL" id="FNBW01000017">
    <property type="protein sequence ID" value="SDG43039.1"/>
    <property type="molecule type" value="Genomic_DNA"/>
</dbReference>